<reference evidence="1" key="1">
    <citation type="journal article" date="2020" name="Stud. Mycol.">
        <title>101 Dothideomycetes genomes: a test case for predicting lifestyles and emergence of pathogens.</title>
        <authorList>
            <person name="Haridas S."/>
            <person name="Albert R."/>
            <person name="Binder M."/>
            <person name="Bloem J."/>
            <person name="Labutti K."/>
            <person name="Salamov A."/>
            <person name="Andreopoulos B."/>
            <person name="Baker S."/>
            <person name="Barry K."/>
            <person name="Bills G."/>
            <person name="Bluhm B."/>
            <person name="Cannon C."/>
            <person name="Castanera R."/>
            <person name="Culley D."/>
            <person name="Daum C."/>
            <person name="Ezra D."/>
            <person name="Gonzalez J."/>
            <person name="Henrissat B."/>
            <person name="Kuo A."/>
            <person name="Liang C."/>
            <person name="Lipzen A."/>
            <person name="Lutzoni F."/>
            <person name="Magnuson J."/>
            <person name="Mondo S."/>
            <person name="Nolan M."/>
            <person name="Ohm R."/>
            <person name="Pangilinan J."/>
            <person name="Park H.-J."/>
            <person name="Ramirez L."/>
            <person name="Alfaro M."/>
            <person name="Sun H."/>
            <person name="Tritt A."/>
            <person name="Yoshinaga Y."/>
            <person name="Zwiers L.-H."/>
            <person name="Turgeon B."/>
            <person name="Goodwin S."/>
            <person name="Spatafora J."/>
            <person name="Crous P."/>
            <person name="Grigoriev I."/>
        </authorList>
    </citation>
    <scope>NUCLEOTIDE SEQUENCE</scope>
    <source>
        <strain evidence="1">ATCC 200398</strain>
    </source>
</reference>
<proteinExistence type="predicted"/>
<sequence>MRMSRGSRITCCMIALYALQKARHSVAYSGGRKYSHSVVSKAESAPFRMASEVKNQTTIDLNHPHRHAVPSPQANLSIRDYKIPSDYSSACIATTIAPSPSFEFSFTNFGTFLLRY</sequence>
<gene>
    <name evidence="1" type="ORF">BDR25DRAFT_352068</name>
</gene>
<name>A0ACB6R5J7_9PLEO</name>
<dbReference type="Proteomes" id="UP000799755">
    <property type="component" value="Unassembled WGS sequence"/>
</dbReference>
<organism evidence="1 2">
    <name type="scientific">Lindgomyces ingoldianus</name>
    <dbReference type="NCBI Taxonomy" id="673940"/>
    <lineage>
        <taxon>Eukaryota</taxon>
        <taxon>Fungi</taxon>
        <taxon>Dikarya</taxon>
        <taxon>Ascomycota</taxon>
        <taxon>Pezizomycotina</taxon>
        <taxon>Dothideomycetes</taxon>
        <taxon>Pleosporomycetidae</taxon>
        <taxon>Pleosporales</taxon>
        <taxon>Lindgomycetaceae</taxon>
        <taxon>Lindgomyces</taxon>
    </lineage>
</organism>
<keyword evidence="2" id="KW-1185">Reference proteome</keyword>
<evidence type="ECO:0000313" key="2">
    <source>
        <dbReference type="Proteomes" id="UP000799755"/>
    </source>
</evidence>
<comment type="caution">
    <text evidence="1">The sequence shown here is derived from an EMBL/GenBank/DDBJ whole genome shotgun (WGS) entry which is preliminary data.</text>
</comment>
<evidence type="ECO:0000313" key="1">
    <source>
        <dbReference type="EMBL" id="KAF2473572.1"/>
    </source>
</evidence>
<protein>
    <submittedName>
        <fullName evidence="1">Uncharacterized protein</fullName>
    </submittedName>
</protein>
<dbReference type="EMBL" id="MU003499">
    <property type="protein sequence ID" value="KAF2473572.1"/>
    <property type="molecule type" value="Genomic_DNA"/>
</dbReference>
<accession>A0ACB6R5J7</accession>